<dbReference type="PANTHER" id="PTHR11238:SF9">
    <property type="entry name" value="PROMININ, ISOFORM D"/>
    <property type="match status" value="1"/>
</dbReference>
<dbReference type="EMBL" id="KN574587">
    <property type="protein sequence ID" value="KHJ83205.1"/>
    <property type="molecule type" value="Genomic_DNA"/>
</dbReference>
<keyword evidence="1" id="KW-1133">Transmembrane helix</keyword>
<keyword evidence="1" id="KW-0812">Transmembrane</keyword>
<keyword evidence="3" id="KW-1185">Reference proteome</keyword>
<dbReference type="AlphaFoldDB" id="A0A0B1SJ38"/>
<evidence type="ECO:0000313" key="2">
    <source>
        <dbReference type="EMBL" id="KHJ83205.1"/>
    </source>
</evidence>
<dbReference type="PANTHER" id="PTHR11238">
    <property type="entry name" value="PROMININ ISOFORM D-RELATED"/>
    <property type="match status" value="1"/>
</dbReference>
<dbReference type="OrthoDB" id="5818040at2759"/>
<sequence length="111" mass="12188">MPNIGDKVRTELDVYFNRFVEIIKQGINSVLNQLSTKLLPCRSVYVMYKNLGTYLCQDVGGPVHGIWASAGLCGIWFVITAAIIFAIDRTLSADDLTSPPRKSPSSPPSQT</sequence>
<gene>
    <name evidence="2" type="ORF">OESDEN_17098</name>
</gene>
<feature type="transmembrane region" description="Helical" evidence="1">
    <location>
        <begin position="66"/>
        <end position="87"/>
    </location>
</feature>
<organism evidence="2 3">
    <name type="scientific">Oesophagostomum dentatum</name>
    <name type="common">Nodular worm</name>
    <dbReference type="NCBI Taxonomy" id="61180"/>
    <lineage>
        <taxon>Eukaryota</taxon>
        <taxon>Metazoa</taxon>
        <taxon>Ecdysozoa</taxon>
        <taxon>Nematoda</taxon>
        <taxon>Chromadorea</taxon>
        <taxon>Rhabditida</taxon>
        <taxon>Rhabditina</taxon>
        <taxon>Rhabditomorpha</taxon>
        <taxon>Strongyloidea</taxon>
        <taxon>Strongylidae</taxon>
        <taxon>Oesophagostomum</taxon>
    </lineage>
</organism>
<keyword evidence="1" id="KW-0472">Membrane</keyword>
<evidence type="ECO:0000313" key="3">
    <source>
        <dbReference type="Proteomes" id="UP000053660"/>
    </source>
</evidence>
<evidence type="ECO:0000256" key="1">
    <source>
        <dbReference type="SAM" id="Phobius"/>
    </source>
</evidence>
<accession>A0A0B1SJ38</accession>
<dbReference type="Proteomes" id="UP000053660">
    <property type="component" value="Unassembled WGS sequence"/>
</dbReference>
<name>A0A0B1SJ38_OESDE</name>
<reference evidence="2 3" key="1">
    <citation type="submission" date="2014-03" db="EMBL/GenBank/DDBJ databases">
        <title>Draft genome of the hookworm Oesophagostomum dentatum.</title>
        <authorList>
            <person name="Mitreva M."/>
        </authorList>
    </citation>
    <scope>NUCLEOTIDE SEQUENCE [LARGE SCALE GENOMIC DNA]</scope>
    <source>
        <strain evidence="2 3">OD-Hann</strain>
    </source>
</reference>
<protein>
    <submittedName>
        <fullName evidence="2">Uncharacterized protein</fullName>
    </submittedName>
</protein>
<proteinExistence type="predicted"/>